<gene>
    <name evidence="1" type="ORF">T4A_5718</name>
</gene>
<dbReference type="AlphaFoldDB" id="A0A0V1DV32"/>
<accession>A0A0V1DV32</accession>
<reference evidence="1 2" key="1">
    <citation type="submission" date="2015-01" db="EMBL/GenBank/DDBJ databases">
        <title>Evolution of Trichinella species and genotypes.</title>
        <authorList>
            <person name="Korhonen P.K."/>
            <person name="Edoardo P."/>
            <person name="Giuseppe L.R."/>
            <person name="Gasser R.B."/>
        </authorList>
    </citation>
    <scope>NUCLEOTIDE SEQUENCE [LARGE SCALE GENOMIC DNA]</scope>
    <source>
        <strain evidence="1">ISS13</strain>
    </source>
</reference>
<dbReference type="Proteomes" id="UP000054632">
    <property type="component" value="Unassembled WGS sequence"/>
</dbReference>
<dbReference type="EMBL" id="JYDR01000281">
    <property type="protein sequence ID" value="KRY64771.1"/>
    <property type="molecule type" value="Genomic_DNA"/>
</dbReference>
<organism evidence="1 2">
    <name type="scientific">Trichinella pseudospiralis</name>
    <name type="common">Parasitic roundworm</name>
    <dbReference type="NCBI Taxonomy" id="6337"/>
    <lineage>
        <taxon>Eukaryota</taxon>
        <taxon>Metazoa</taxon>
        <taxon>Ecdysozoa</taxon>
        <taxon>Nematoda</taxon>
        <taxon>Enoplea</taxon>
        <taxon>Dorylaimia</taxon>
        <taxon>Trichinellida</taxon>
        <taxon>Trichinellidae</taxon>
        <taxon>Trichinella</taxon>
    </lineage>
</organism>
<evidence type="ECO:0000313" key="1">
    <source>
        <dbReference type="EMBL" id="KRY64771.1"/>
    </source>
</evidence>
<dbReference type="EMBL" id="JYDR01000281">
    <property type="protein sequence ID" value="KRY64773.1"/>
    <property type="molecule type" value="Genomic_DNA"/>
</dbReference>
<sequence>MLSYSKCKSRRIGDNNKKKMNSSEEYEHAEGSCDGYNSKCSVGGLLSLLRIYEVVLPRGRQPTGCNGAKICNGVLCNLCDYMVCRQGQSECIDTPLQLKQLKQCDLCDYVGVSKRAVRMPRRRHANENIMQIRTSANVPPKKDPIVPQMICRIRRWSVADKLILDSGLSVRHRHVDIFDDQKNSSATISQSWCIERCGLDPLHLGFIRNHYTEVQIAVKGANRSHVSAR</sequence>
<name>A0A0V1DV32_TRIPS</name>
<protein>
    <submittedName>
        <fullName evidence="1">Uncharacterized protein</fullName>
    </submittedName>
</protein>
<comment type="caution">
    <text evidence="1">The sequence shown here is derived from an EMBL/GenBank/DDBJ whole genome shotgun (WGS) entry which is preliminary data.</text>
</comment>
<evidence type="ECO:0000313" key="2">
    <source>
        <dbReference type="Proteomes" id="UP000054632"/>
    </source>
</evidence>
<proteinExistence type="predicted"/>